<protein>
    <submittedName>
        <fullName evidence="1">Glutamate--cysteine ligase</fullName>
        <ecNumber evidence="1">6.3.2.2</ecNumber>
    </submittedName>
</protein>
<dbReference type="AlphaFoldDB" id="A0A935W6G9"/>
<dbReference type="EMBL" id="JADJOT010000002">
    <property type="protein sequence ID" value="MBK7952795.1"/>
    <property type="molecule type" value="Genomic_DNA"/>
</dbReference>
<dbReference type="GO" id="GO:0004357">
    <property type="term" value="F:glutamate-cysteine ligase activity"/>
    <property type="evidence" value="ECO:0007669"/>
    <property type="project" value="UniProtKB-EC"/>
</dbReference>
<evidence type="ECO:0000313" key="2">
    <source>
        <dbReference type="Proteomes" id="UP000706151"/>
    </source>
</evidence>
<dbReference type="Gene3D" id="3.40.50.11280">
    <property type="entry name" value="Glutamate-cysteine ligase, N-terminal domain"/>
    <property type="match status" value="1"/>
</dbReference>
<dbReference type="InterPro" id="IPR042520">
    <property type="entry name" value="GshA_N"/>
</dbReference>
<dbReference type="EC" id="6.3.2.2" evidence="1"/>
<proteinExistence type="predicted"/>
<organism evidence="1 2">
    <name type="scientific">Candidatus Accumulibacter affinis</name>
    <dbReference type="NCBI Taxonomy" id="2954384"/>
    <lineage>
        <taxon>Bacteria</taxon>
        <taxon>Pseudomonadati</taxon>
        <taxon>Pseudomonadota</taxon>
        <taxon>Betaproteobacteria</taxon>
        <taxon>Candidatus Accumulibacter</taxon>
    </lineage>
</organism>
<dbReference type="NCBIfam" id="TIGR02049">
    <property type="entry name" value="gshA_ferroox"/>
    <property type="match status" value="1"/>
</dbReference>
<dbReference type="InterPro" id="IPR011718">
    <property type="entry name" value="GshA"/>
</dbReference>
<sequence>MVPRLTTAFSGPLLEIERRFLDATPEIERWLRGQWQEHTPPFYGSVDLRNAGFKLAPVDMNLFPGGFNNLDATFLPLCVQAAMTTIDRLCPDARKLLLIPENHTRNLFYLQNVARLTTILRLTGLDVRLGSLLPEIDKPTPVALPDGSSLLLEPLVRNGHRLGLAGFDPCAILLNNDLSAGIPKILENLHEQFLLPPLHAGWALRRKSHHFAAYDEVAGNFARLVGIDPWRINPYFAVCDSVNFHQRQGEDCLAANVDAVLGLIREKYQQYGIEETPYVVVKADAGTYGMGVMTVKDASQVTGLNRKQRNKMSVIKEGLAVSQVIIQEGVHSYERVGSGSEEGVAEPVVYMIDRFVVGGFYRVHSGRGKDENLNAPGMHFEPLAFETSCSLPDHCQNPDAAPNRFYAYGVVARLAQLAASVELERTAPMEEQHACA</sequence>
<dbReference type="Proteomes" id="UP000706151">
    <property type="component" value="Unassembled WGS sequence"/>
</dbReference>
<keyword evidence="1" id="KW-0436">Ligase</keyword>
<dbReference type="Pfam" id="PF08886">
    <property type="entry name" value="GshA"/>
    <property type="match status" value="1"/>
</dbReference>
<accession>A0A935W6G9</accession>
<reference evidence="1 2" key="1">
    <citation type="submission" date="2020-10" db="EMBL/GenBank/DDBJ databases">
        <title>Connecting structure to function with the recovery of over 1000 high-quality activated sludge metagenome-assembled genomes encoding full-length rRNA genes using long-read sequencing.</title>
        <authorList>
            <person name="Singleton C.M."/>
            <person name="Petriglieri F."/>
            <person name="Kristensen J.M."/>
            <person name="Kirkegaard R.H."/>
            <person name="Michaelsen T.Y."/>
            <person name="Andersen M.H."/>
            <person name="Karst S.M."/>
            <person name="Dueholm M.S."/>
            <person name="Nielsen P.H."/>
            <person name="Albertsen M."/>
        </authorList>
    </citation>
    <scope>NUCLEOTIDE SEQUENCE [LARGE SCALE GENOMIC DNA]</scope>
    <source>
        <strain evidence="1">Fred_18-Q3-R57-64_BAT3C.720</strain>
    </source>
</reference>
<gene>
    <name evidence="1" type="primary">gshA</name>
    <name evidence="1" type="ORF">IPK02_01880</name>
</gene>
<evidence type="ECO:0000313" key="1">
    <source>
        <dbReference type="EMBL" id="MBK7952795.1"/>
    </source>
</evidence>
<name>A0A935W6G9_9PROT</name>
<comment type="caution">
    <text evidence="1">The sequence shown here is derived from an EMBL/GenBank/DDBJ whole genome shotgun (WGS) entry which is preliminary data.</text>
</comment>